<evidence type="ECO:0000256" key="1">
    <source>
        <dbReference type="SAM" id="SignalP"/>
    </source>
</evidence>
<keyword evidence="3" id="KW-1185">Reference proteome</keyword>
<dbReference type="OrthoDB" id="7171140at2"/>
<gene>
    <name evidence="2" type="ORF">ATL17_3193</name>
</gene>
<comment type="caution">
    <text evidence="2">The sequence shown here is derived from an EMBL/GenBank/DDBJ whole genome shotgun (WGS) entry which is preliminary data.</text>
</comment>
<reference evidence="2 3" key="1">
    <citation type="submission" date="2019-03" db="EMBL/GenBank/DDBJ databases">
        <title>Genomic Encyclopedia of Type Strains, Phase III (KMG-III): the genomes of soil and plant-associated and newly described type strains.</title>
        <authorList>
            <person name="Whitman W."/>
        </authorList>
    </citation>
    <scope>NUCLEOTIDE SEQUENCE [LARGE SCALE GENOMIC DNA]</scope>
    <source>
        <strain evidence="2 3">CGMCC 1.7002</strain>
    </source>
</reference>
<evidence type="ECO:0000313" key="3">
    <source>
        <dbReference type="Proteomes" id="UP000295391"/>
    </source>
</evidence>
<dbReference type="RefSeq" id="WP_133573759.1">
    <property type="nucleotide sequence ID" value="NZ_SNYR01000003.1"/>
</dbReference>
<feature type="signal peptide" evidence="1">
    <location>
        <begin position="1"/>
        <end position="28"/>
    </location>
</feature>
<dbReference type="AlphaFoldDB" id="A0A4R6VKE2"/>
<organism evidence="2 3">
    <name type="scientific">Maritalea mobilis</name>
    <dbReference type="NCBI Taxonomy" id="483324"/>
    <lineage>
        <taxon>Bacteria</taxon>
        <taxon>Pseudomonadati</taxon>
        <taxon>Pseudomonadota</taxon>
        <taxon>Alphaproteobacteria</taxon>
        <taxon>Hyphomicrobiales</taxon>
        <taxon>Devosiaceae</taxon>
        <taxon>Maritalea</taxon>
    </lineage>
</organism>
<protein>
    <submittedName>
        <fullName evidence="2">Uncharacterized protein</fullName>
    </submittedName>
</protein>
<keyword evidence="1" id="KW-0732">Signal</keyword>
<proteinExistence type="predicted"/>
<dbReference type="EMBL" id="SNYR01000003">
    <property type="protein sequence ID" value="TDQ62088.1"/>
    <property type="molecule type" value="Genomic_DNA"/>
</dbReference>
<feature type="chain" id="PRO_5020821382" evidence="1">
    <location>
        <begin position="29"/>
        <end position="267"/>
    </location>
</feature>
<accession>A0A4R6VKE2</accession>
<dbReference type="Proteomes" id="UP000295391">
    <property type="component" value="Unassembled WGS sequence"/>
</dbReference>
<sequence>MRGNQFTKKTVMLASICAAILMPNVAQAEMNQVGTIYHYERSNHDGSLPEHIAVYYAARGEVEVYKAQEKCTNAAFVHAKMDPETGVASTITGARLLPDAEHMDFAFLTYDEMAKELSIRVDLPNMPVIEKSTKIAHTPWHLYDFDFASLTIAHQFAKDPKADFSFGLPLLLADPSLEQPLTDLGTIEAQRDESYTAASHRFVLNFAGNEEQVGELIFNPLYGHLEFAKLNMPNHLGYENFKLDLLSTQKAGEKGWHAFLTDHFKGC</sequence>
<evidence type="ECO:0000313" key="2">
    <source>
        <dbReference type="EMBL" id="TDQ62088.1"/>
    </source>
</evidence>
<name>A0A4R6VKE2_9HYPH</name>